<gene>
    <name evidence="2" type="ORF">TO73_1219</name>
</gene>
<dbReference type="Proteomes" id="UP000058660">
    <property type="component" value="Chromosome"/>
</dbReference>
<proteinExistence type="predicted"/>
<reference evidence="3" key="1">
    <citation type="journal article" date="2015" name="PLoS ONE">
        <title>Complete Genome Sequence of Thermus aquaticus Y51MC23.</title>
        <authorList>
            <person name="Brumm P.J."/>
            <person name="Monsma S."/>
            <person name="Keough B."/>
            <person name="Jasinovica S."/>
            <person name="Ferguson E."/>
            <person name="Schoenfeld T."/>
            <person name="Lodes M."/>
            <person name="Mead D.A."/>
        </authorList>
    </citation>
    <scope>NUCLEOTIDE SEQUENCE [LARGE SCALE GENOMIC DNA]</scope>
    <source>
        <strain evidence="3">BAA-2747 / Y51MC23</strain>
    </source>
</reference>
<protein>
    <submittedName>
        <fullName evidence="2">Uncharacterized protein</fullName>
    </submittedName>
</protein>
<feature type="compositionally biased region" description="Basic and acidic residues" evidence="1">
    <location>
        <begin position="22"/>
        <end position="33"/>
    </location>
</feature>
<evidence type="ECO:0000313" key="2">
    <source>
        <dbReference type="EMBL" id="ALJ91063.1"/>
    </source>
</evidence>
<accession>A0ABN4IKX6</accession>
<sequence length="46" mass="5329">MCRNEAEEKYARQAFRAALKEYGGKRSQSKEDFDLLQAQDPHQAGR</sequence>
<organism evidence="2 3">
    <name type="scientific">Thermus aquaticus (strain ATCC BAA-2747 / Y51MC23)</name>
    <dbReference type="NCBI Taxonomy" id="498848"/>
    <lineage>
        <taxon>Bacteria</taxon>
        <taxon>Thermotogati</taxon>
        <taxon>Deinococcota</taxon>
        <taxon>Deinococci</taxon>
        <taxon>Thermales</taxon>
        <taxon>Thermaceae</taxon>
        <taxon>Thermus</taxon>
    </lineage>
</organism>
<evidence type="ECO:0000313" key="3">
    <source>
        <dbReference type="Proteomes" id="UP000058660"/>
    </source>
</evidence>
<evidence type="ECO:0000256" key="1">
    <source>
        <dbReference type="SAM" id="MobiDB-lite"/>
    </source>
</evidence>
<keyword evidence="3" id="KW-1185">Reference proteome</keyword>
<name>A0ABN4IKX6_THEA5</name>
<dbReference type="EMBL" id="CP010822">
    <property type="protein sequence ID" value="ALJ91063.1"/>
    <property type="molecule type" value="Genomic_DNA"/>
</dbReference>
<feature type="region of interest" description="Disordered" evidence="1">
    <location>
        <begin position="22"/>
        <end position="46"/>
    </location>
</feature>